<protein>
    <submittedName>
        <fullName evidence="2">Uncharacterized protein</fullName>
    </submittedName>
</protein>
<evidence type="ECO:0000313" key="2">
    <source>
        <dbReference type="EMBL" id="KAK2021900.1"/>
    </source>
</evidence>
<dbReference type="AlphaFoldDB" id="A0AAD9LXH5"/>
<keyword evidence="3" id="KW-1185">Reference proteome</keyword>
<sequence>MLRGEVCCSSSPSWRRERDHSDGPGWRLTDRNWSAIASKSTRWGDAALQGQWPCLADVARQGLVYCSSVLACIPGGRPTGRLNHRDSSTTMKDNKM</sequence>
<dbReference type="EMBL" id="MU843073">
    <property type="protein sequence ID" value="KAK2021900.1"/>
    <property type="molecule type" value="Genomic_DNA"/>
</dbReference>
<name>A0AAD9LXH5_9PEZI</name>
<dbReference type="Proteomes" id="UP001232148">
    <property type="component" value="Unassembled WGS sequence"/>
</dbReference>
<accession>A0AAD9LXH5</accession>
<evidence type="ECO:0000256" key="1">
    <source>
        <dbReference type="SAM" id="MobiDB-lite"/>
    </source>
</evidence>
<gene>
    <name evidence="2" type="ORF">LX32DRAFT_223240</name>
</gene>
<evidence type="ECO:0000313" key="3">
    <source>
        <dbReference type="Proteomes" id="UP001232148"/>
    </source>
</evidence>
<reference evidence="2" key="1">
    <citation type="submission" date="2021-06" db="EMBL/GenBank/DDBJ databases">
        <title>Comparative genomics, transcriptomics and evolutionary studies reveal genomic signatures of adaptation to plant cell wall in hemibiotrophic fungi.</title>
        <authorList>
            <consortium name="DOE Joint Genome Institute"/>
            <person name="Baroncelli R."/>
            <person name="Diaz J.F."/>
            <person name="Benocci T."/>
            <person name="Peng M."/>
            <person name="Battaglia E."/>
            <person name="Haridas S."/>
            <person name="Andreopoulos W."/>
            <person name="Labutti K."/>
            <person name="Pangilinan J."/>
            <person name="Floch G.L."/>
            <person name="Makela M.R."/>
            <person name="Henrissat B."/>
            <person name="Grigoriev I.V."/>
            <person name="Crouch J.A."/>
            <person name="De Vries R.P."/>
            <person name="Sukno S.A."/>
            <person name="Thon M.R."/>
        </authorList>
    </citation>
    <scope>NUCLEOTIDE SEQUENCE</scope>
    <source>
        <strain evidence="2">MAFF235873</strain>
    </source>
</reference>
<comment type="caution">
    <text evidence="2">The sequence shown here is derived from an EMBL/GenBank/DDBJ whole genome shotgun (WGS) entry which is preliminary data.</text>
</comment>
<feature type="region of interest" description="Disordered" evidence="1">
    <location>
        <begin position="1"/>
        <end position="25"/>
    </location>
</feature>
<proteinExistence type="predicted"/>
<organism evidence="2 3">
    <name type="scientific">Colletotrichum zoysiae</name>
    <dbReference type="NCBI Taxonomy" id="1216348"/>
    <lineage>
        <taxon>Eukaryota</taxon>
        <taxon>Fungi</taxon>
        <taxon>Dikarya</taxon>
        <taxon>Ascomycota</taxon>
        <taxon>Pezizomycotina</taxon>
        <taxon>Sordariomycetes</taxon>
        <taxon>Hypocreomycetidae</taxon>
        <taxon>Glomerellales</taxon>
        <taxon>Glomerellaceae</taxon>
        <taxon>Colletotrichum</taxon>
        <taxon>Colletotrichum graminicola species complex</taxon>
    </lineage>
</organism>